<proteinExistence type="predicted"/>
<evidence type="ECO:0000313" key="2">
    <source>
        <dbReference type="EMBL" id="SJZ47141.1"/>
    </source>
</evidence>
<keyword evidence="2" id="KW-0540">Nuclease</keyword>
<feature type="domain" description="HNH nuclease" evidence="1">
    <location>
        <begin position="339"/>
        <end position="379"/>
    </location>
</feature>
<reference evidence="3" key="1">
    <citation type="submission" date="2017-02" db="EMBL/GenBank/DDBJ databases">
        <authorList>
            <person name="Varghese N."/>
            <person name="Submissions S."/>
        </authorList>
    </citation>
    <scope>NUCLEOTIDE SEQUENCE [LARGE SCALE GENOMIC DNA]</scope>
    <source>
        <strain evidence="3">ATCC 27862</strain>
    </source>
</reference>
<dbReference type="Pfam" id="PF13391">
    <property type="entry name" value="HNH_2"/>
    <property type="match status" value="1"/>
</dbReference>
<dbReference type="RefSeq" id="WP_078746975.1">
    <property type="nucleotide sequence ID" value="NZ_CP137850.1"/>
</dbReference>
<organism evidence="2 3">
    <name type="scientific">Mycoplasmopsis verecunda</name>
    <dbReference type="NCBI Taxonomy" id="171291"/>
    <lineage>
        <taxon>Bacteria</taxon>
        <taxon>Bacillati</taxon>
        <taxon>Mycoplasmatota</taxon>
        <taxon>Mycoplasmoidales</taxon>
        <taxon>Metamycoplasmataceae</taxon>
        <taxon>Mycoplasmopsis</taxon>
    </lineage>
</organism>
<evidence type="ECO:0000259" key="1">
    <source>
        <dbReference type="Pfam" id="PF13391"/>
    </source>
</evidence>
<evidence type="ECO:0000313" key="3">
    <source>
        <dbReference type="Proteomes" id="UP000190389"/>
    </source>
</evidence>
<dbReference type="CDD" id="cd00085">
    <property type="entry name" value="HNHc"/>
    <property type="match status" value="1"/>
</dbReference>
<name>A0A1T4KXM0_9BACT</name>
<sequence length="424" mass="50809">MSWRNSINKRQFWRAPGNKRIFDGELSNVIPVVEERNIKYICNFYSYHTLQYFMNNKDKDFIYNNVTLQELFDYLQAKLTQYHIIYDTNTVKGHLIKSLVFYKLLQIYDDGNIKKMRITFAGVDFYEKWNNYLTTKSNELLSNLIDSFVRLLLDVKYPSNSLYKVTDNMHLYPFRIFFVMLDKFQHINKKFISNTMIDITDIEIFKEEYYNNITKDNAKNKESTTKDNARLKFYSWCICSFKAINLLLEDKKQLIINPTYQHIIDKYISNINIENDLFIPSDVDNNINEPIKRIRNQLIKQLVLENVDKCYFSDKVSNIKHNNKVFELHHDTFITRNNKYYFEAHHILPFSNADLFCKQNDKNVDSLENLIPLCSNCHRILTFGTSQEIEVFIPYLINHLLINKWTFITIDKLKDFYYKDSVTI</sequence>
<dbReference type="STRING" id="171291.SAMN02745154_00227"/>
<gene>
    <name evidence="2" type="ORF">SAMN02745154_00227</name>
</gene>
<protein>
    <submittedName>
        <fullName evidence="2">HNH endonuclease</fullName>
    </submittedName>
</protein>
<accession>A0A1T4KXM0</accession>
<dbReference type="GO" id="GO:0004519">
    <property type="term" value="F:endonuclease activity"/>
    <property type="evidence" value="ECO:0007669"/>
    <property type="project" value="UniProtKB-KW"/>
</dbReference>
<dbReference type="AlphaFoldDB" id="A0A1T4KXM0"/>
<dbReference type="Proteomes" id="UP000190389">
    <property type="component" value="Unassembled WGS sequence"/>
</dbReference>
<dbReference type="EMBL" id="FUXF01000005">
    <property type="protein sequence ID" value="SJZ47141.1"/>
    <property type="molecule type" value="Genomic_DNA"/>
</dbReference>
<keyword evidence="2" id="KW-0378">Hydrolase</keyword>
<keyword evidence="2" id="KW-0255">Endonuclease</keyword>
<dbReference type="OrthoDB" id="398920at2"/>
<dbReference type="InterPro" id="IPR003615">
    <property type="entry name" value="HNH_nuc"/>
</dbReference>
<keyword evidence="3" id="KW-1185">Reference proteome</keyword>